<sequence>MYFEGLCWVFLPPLLYRDHHLRLNDYSTTQFLNRVTTILETTVDAVLIPFPFVQKTCEALKLKSKLVPPQGNTTMTETPYKRSDQVATVPVVQSFSVWKM</sequence>
<dbReference type="Proteomes" id="UP000887013">
    <property type="component" value="Unassembled WGS sequence"/>
</dbReference>
<organism evidence="1 2">
    <name type="scientific">Nephila pilipes</name>
    <name type="common">Giant wood spider</name>
    <name type="synonym">Nephila maculata</name>
    <dbReference type="NCBI Taxonomy" id="299642"/>
    <lineage>
        <taxon>Eukaryota</taxon>
        <taxon>Metazoa</taxon>
        <taxon>Ecdysozoa</taxon>
        <taxon>Arthropoda</taxon>
        <taxon>Chelicerata</taxon>
        <taxon>Arachnida</taxon>
        <taxon>Araneae</taxon>
        <taxon>Araneomorphae</taxon>
        <taxon>Entelegynae</taxon>
        <taxon>Araneoidea</taxon>
        <taxon>Nephilidae</taxon>
        <taxon>Nephila</taxon>
    </lineage>
</organism>
<dbReference type="AlphaFoldDB" id="A0A8X6IKG9"/>
<name>A0A8X6IKG9_NEPPI</name>
<comment type="caution">
    <text evidence="1">The sequence shown here is derived from an EMBL/GenBank/DDBJ whole genome shotgun (WGS) entry which is preliminary data.</text>
</comment>
<evidence type="ECO:0000313" key="2">
    <source>
        <dbReference type="Proteomes" id="UP000887013"/>
    </source>
</evidence>
<proteinExistence type="predicted"/>
<evidence type="ECO:0000313" key="1">
    <source>
        <dbReference type="EMBL" id="GFS46908.1"/>
    </source>
</evidence>
<keyword evidence="2" id="KW-1185">Reference proteome</keyword>
<gene>
    <name evidence="1" type="ORF">NPIL_281141</name>
</gene>
<protein>
    <submittedName>
        <fullName evidence="1">Uncharacterized protein</fullName>
    </submittedName>
</protein>
<accession>A0A8X6IKG9</accession>
<reference evidence="1" key="1">
    <citation type="submission" date="2020-08" db="EMBL/GenBank/DDBJ databases">
        <title>Multicomponent nature underlies the extraordinary mechanical properties of spider dragline silk.</title>
        <authorList>
            <person name="Kono N."/>
            <person name="Nakamura H."/>
            <person name="Mori M."/>
            <person name="Yoshida Y."/>
            <person name="Ohtoshi R."/>
            <person name="Malay A.D."/>
            <person name="Moran D.A.P."/>
            <person name="Tomita M."/>
            <person name="Numata K."/>
            <person name="Arakawa K."/>
        </authorList>
    </citation>
    <scope>NUCLEOTIDE SEQUENCE</scope>
</reference>
<dbReference type="EMBL" id="BMAW01044884">
    <property type="protein sequence ID" value="GFS46908.1"/>
    <property type="molecule type" value="Genomic_DNA"/>
</dbReference>